<dbReference type="GO" id="GO:0004222">
    <property type="term" value="F:metalloendopeptidase activity"/>
    <property type="evidence" value="ECO:0007669"/>
    <property type="project" value="InterPro"/>
</dbReference>
<keyword evidence="14" id="KW-0106">Calcium</keyword>
<dbReference type="KEGG" id="cvn:111108280"/>
<feature type="disulfide bond" evidence="15">
    <location>
        <begin position="558"/>
        <end position="569"/>
    </location>
</feature>
<name>A0A8B8BAK0_CRAVI</name>
<feature type="disulfide bond" evidence="15">
    <location>
        <begin position="355"/>
        <end position="408"/>
    </location>
</feature>
<evidence type="ECO:0000259" key="19">
    <source>
        <dbReference type="PROSITE" id="PS50215"/>
    </source>
</evidence>
<dbReference type="PROSITE" id="PS50092">
    <property type="entry name" value="TSP1"/>
    <property type="match status" value="14"/>
</dbReference>
<dbReference type="InterPro" id="IPR050439">
    <property type="entry name" value="ADAMTS_ADAMTS-like"/>
</dbReference>
<dbReference type="InterPro" id="IPR010294">
    <property type="entry name" value="ADAMTS_spacer1"/>
</dbReference>
<dbReference type="Pfam" id="PF00090">
    <property type="entry name" value="TSP_1"/>
    <property type="match status" value="1"/>
</dbReference>
<evidence type="ECO:0000256" key="8">
    <source>
        <dbReference type="ARBA" id="ARBA00022801"/>
    </source>
</evidence>
<evidence type="ECO:0000259" key="20">
    <source>
        <dbReference type="PROSITE" id="PS51046"/>
    </source>
</evidence>
<dbReference type="FunFam" id="2.20.100.10:FF:000006">
    <property type="entry name" value="A disintegrin and metalloproteinase with thrombospondin motifs 1"/>
    <property type="match status" value="1"/>
</dbReference>
<evidence type="ECO:0000256" key="1">
    <source>
        <dbReference type="ARBA" id="ARBA00004498"/>
    </source>
</evidence>
<feature type="disulfide bond" evidence="15">
    <location>
        <begin position="402"/>
        <end position="485"/>
    </location>
</feature>
<dbReference type="FunFam" id="2.20.100.10:FF:000005">
    <property type="entry name" value="ADAM metallopeptidase with thrombospondin type 1 motif 9"/>
    <property type="match status" value="9"/>
</dbReference>
<dbReference type="InterPro" id="IPR000884">
    <property type="entry name" value="TSP1_rpt"/>
</dbReference>
<dbReference type="GO" id="GO:0030198">
    <property type="term" value="P:extracellular matrix organization"/>
    <property type="evidence" value="ECO:0007669"/>
    <property type="project" value="InterPro"/>
</dbReference>
<feature type="binding site" evidence="14">
    <location>
        <position position="485"/>
    </location>
    <ligand>
        <name>Ca(2+)</name>
        <dbReference type="ChEBI" id="CHEBI:29108"/>
        <label>1</label>
    </ligand>
</feature>
<feature type="binding site" evidence="14 16">
    <location>
        <position position="428"/>
    </location>
    <ligand>
        <name>Zn(2+)</name>
        <dbReference type="ChEBI" id="CHEBI:29105"/>
        <note>catalytic</note>
    </ligand>
</feature>
<feature type="active site" evidence="13 16">
    <location>
        <position position="425"/>
    </location>
</feature>
<feature type="binding site" evidence="14">
    <location>
        <position position="488"/>
    </location>
    <ligand>
        <name>Ca(2+)</name>
        <dbReference type="ChEBI" id="CHEBI:29108"/>
        <label>2</label>
    </ligand>
</feature>
<feature type="domain" description="Peptidase M12B" evidence="19">
    <location>
        <begin position="280"/>
        <end position="490"/>
    </location>
</feature>
<dbReference type="SMART" id="SM00209">
    <property type="entry name" value="TSP1"/>
    <property type="match status" value="14"/>
</dbReference>
<protein>
    <submittedName>
        <fullName evidence="22">A disintegrin and metalloproteinase with thrombospondin motifs 9-like isoform X1</fullName>
    </submittedName>
</protein>
<dbReference type="Pfam" id="PF17771">
    <property type="entry name" value="ADAMTS_CR_2"/>
    <property type="match status" value="1"/>
</dbReference>
<evidence type="ECO:0000256" key="10">
    <source>
        <dbReference type="ARBA" id="ARBA00023049"/>
    </source>
</evidence>
<evidence type="ECO:0000313" key="21">
    <source>
        <dbReference type="Proteomes" id="UP000694844"/>
    </source>
</evidence>
<dbReference type="CDD" id="cd04273">
    <property type="entry name" value="ZnMc_ADAMTS_like"/>
    <property type="match status" value="1"/>
</dbReference>
<dbReference type="Pfam" id="PF19236">
    <property type="entry name" value="ADAMTS_CR_3"/>
    <property type="match status" value="1"/>
</dbReference>
<dbReference type="InterPro" id="IPR002870">
    <property type="entry name" value="Peptidase_M12B_N"/>
</dbReference>
<dbReference type="PROSITE" id="PS50231">
    <property type="entry name" value="RICIN_B_LECTIN"/>
    <property type="match status" value="1"/>
</dbReference>
<dbReference type="GeneID" id="111108280"/>
<dbReference type="Proteomes" id="UP000694844">
    <property type="component" value="Chromosome 8"/>
</dbReference>
<gene>
    <name evidence="22" type="primary">LOC111108280</name>
</gene>
<dbReference type="InterPro" id="IPR024079">
    <property type="entry name" value="MetalloPept_cat_dom_sf"/>
</dbReference>
<dbReference type="InterPro" id="IPR045371">
    <property type="entry name" value="ADAMTS_CR_3"/>
</dbReference>
<evidence type="ECO:0000256" key="13">
    <source>
        <dbReference type="PIRSR" id="PIRSR613273-1"/>
    </source>
</evidence>
<evidence type="ECO:0000256" key="16">
    <source>
        <dbReference type="PROSITE-ProRule" id="PRU00276"/>
    </source>
</evidence>
<feature type="disulfide bond" evidence="15">
    <location>
        <begin position="440"/>
        <end position="469"/>
    </location>
</feature>
<dbReference type="GO" id="GO:0008270">
    <property type="term" value="F:zinc ion binding"/>
    <property type="evidence" value="ECO:0007669"/>
    <property type="project" value="InterPro"/>
</dbReference>
<keyword evidence="9 14" id="KW-0862">Zinc</keyword>
<feature type="binding site" evidence="14">
    <location>
        <position position="366"/>
    </location>
    <ligand>
        <name>Ca(2+)</name>
        <dbReference type="ChEBI" id="CHEBI:29108"/>
        <label>2</label>
    </ligand>
</feature>
<evidence type="ECO:0000256" key="14">
    <source>
        <dbReference type="PIRSR" id="PIRSR613273-2"/>
    </source>
</evidence>
<keyword evidence="7" id="KW-0677">Repeat</keyword>
<feature type="binding site" evidence="14 16">
    <location>
        <position position="424"/>
    </location>
    <ligand>
        <name>Zn(2+)</name>
        <dbReference type="ChEBI" id="CHEBI:29105"/>
        <note>catalytic</note>
    </ligand>
</feature>
<feature type="disulfide bond" evidence="15">
    <location>
        <begin position="523"/>
        <end position="545"/>
    </location>
</feature>
<feature type="disulfide bond" evidence="15">
    <location>
        <begin position="591"/>
        <end position="628"/>
    </location>
</feature>
<feature type="disulfide bond" evidence="15">
    <location>
        <begin position="595"/>
        <end position="633"/>
    </location>
</feature>
<keyword evidence="10" id="KW-0482">Metalloprotease</keyword>
<keyword evidence="5 14" id="KW-0479">Metal-binding</keyword>
<evidence type="ECO:0000256" key="6">
    <source>
        <dbReference type="ARBA" id="ARBA00022729"/>
    </source>
</evidence>
<dbReference type="RefSeq" id="XP_022299764.1">
    <property type="nucleotide sequence ID" value="XM_022444056.1"/>
</dbReference>
<evidence type="ECO:0000256" key="17">
    <source>
        <dbReference type="SAM" id="MobiDB-lite"/>
    </source>
</evidence>
<dbReference type="Pfam" id="PF05986">
    <property type="entry name" value="ADAMTS_spacer1"/>
    <property type="match status" value="1"/>
</dbReference>
<feature type="binding site" evidence="14">
    <location>
        <position position="283"/>
    </location>
    <ligand>
        <name>Ca(2+)</name>
        <dbReference type="ChEBI" id="CHEBI:29108"/>
        <label>2</label>
    </ligand>
</feature>
<dbReference type="InterPro" id="IPR013273">
    <property type="entry name" value="ADAMTS/ADAMTS-like"/>
</dbReference>
<comment type="caution">
    <text evidence="16">Lacks conserved residue(s) required for the propagation of feature annotation.</text>
</comment>
<keyword evidence="12" id="KW-0325">Glycoprotein</keyword>
<feature type="binding site" evidence="14">
    <location>
        <position position="373"/>
    </location>
    <ligand>
        <name>Ca(2+)</name>
        <dbReference type="ChEBI" id="CHEBI:29108"/>
        <label>1</label>
    </ligand>
</feature>
<comment type="subcellular location">
    <subcellularLocation>
        <location evidence="1">Secreted</location>
        <location evidence="1">Extracellular space</location>
        <location evidence="1">Extracellular matrix</location>
    </subcellularLocation>
</comment>
<feature type="domain" description="GON" evidence="20">
    <location>
        <begin position="1735"/>
        <end position="1935"/>
    </location>
</feature>
<keyword evidence="21" id="KW-1185">Reference proteome</keyword>
<feature type="binding site" evidence="14">
    <location>
        <position position="488"/>
    </location>
    <ligand>
        <name>Ca(2+)</name>
        <dbReference type="ChEBI" id="CHEBI:29108"/>
        <label>1</label>
    </ligand>
</feature>
<dbReference type="Pfam" id="PF01562">
    <property type="entry name" value="Pep_M12B_propep"/>
    <property type="match status" value="1"/>
</dbReference>
<keyword evidence="3" id="KW-0272">Extracellular matrix</keyword>
<dbReference type="InterPro" id="IPR001590">
    <property type="entry name" value="Peptidase_M12B"/>
</dbReference>
<keyword evidence="2" id="KW-0964">Secreted</keyword>
<sequence length="1936" mass="217157">MAFKPLHQIYYLLFVPMLIHCQEQTPQSDSSGVRDLVYPVRVGGSGNTHSTHFISKRSTRYVQNFDPSVQYVFPAYGKNFSLDLTFSKDFIAPALVVQHYSGNSTWRSETHRSVGLSQCFYSGRINQDLNSRGVFSLCEGLTGAFHFQGEKYLIEPVPNSEPSQAGSLPHYIYKHSHVQKHRSQESHCGVQENYKHTRRKDVNGLRNNLDSKSSFNSQSVQTVVNSSLVNNSLKSSPSISTSSSLSSLPPSLSSSSSSFQTSSKSSSHNQRQKRSTSYKRNVEVMVAADNKMLRYHGDDLERYILTLMSIVASIYRDASINNYINIVVVKIAVFRSEQDGPRVTSNSLQSLKDFCTWQYVTNPKDDADPDHYDTAVLITRQDICRARNKCDTLGLAESGTMCDARRSCSIIEDNGISAAFTIAHELGHVFSLPHDDDKKCKMFQKGLSTDHIMSPSLDHNTSPWSWSECSSQLITRFIDSGSAECLLDRPGRRRERAEKDDPGEIYKIDKQCELMFGRGFKICPYMPDDCKRLWCTDSTSKSNACKTLHMPWADGTKCAEGKWCQHGSCVTRSLRKPIDGSWGGWEMYGDCSRTCGGGVRMAIRKCNSPEPKHGGLFCTGRRTRYKSCNTKPCDPGTKDYREIQCSYFDNNLKLQGLPSNVRWVPKYAGIRIKDACKLYCRASASSAYYLLKDKVVDGTKCGPDTFDMCVNGICQKAGCDNKLGSSLVVDRCGLCGGDNSTCRMERVYNRFNLVNLTYGYNYVHTIPSGARDVMIKQHGEVSGQDEDGNFLALMDQSQRFILNGNKTINVAKTRIRVDGAWIEYSGSGAMLERINATGPIRESISLWVLSVGELNPPNIEYTYVLNVESRFVWSSEGQWEPCNNTCQGYREQKVVCVSDDSERIVVSDKKCERLQIPKPTTRTQRCNLDCSLRWEAERLECSARCGEGVAKQIVKCVKKTGWREETVSEDQCRGSGHRPGDRIMCTGECNPTQWQYTEWSGCTKSCGGGFQERVGQCMDYRQNELPDSECDDSGKVMIQKCNEQPCPEWHASVWNGCSHTCGTGIRHRKINCYQGKTKVSEKECDRNSRPSNMEVCNQGACPIWHTSGWERCSVSCGHGVSVRNVQCRSMDGQILRGGICDPSSRPYDTRKCYMGPCPLRPPHRVAAAEVVEETTTTTTTTTTPTTTTTTTQKSTTTTAPQSTVKWRSSDWSQCSVTCGEGKRNRFVRCEDAQGYVRSPTLCGHLDRPVSTQACSERPCGYWRSGLWGQCSVSCGEGEIVRQVICFNYNHQRTSDHQCNAAIRPETSRKCQASVECPTTPEVVNKSVSFPPSDWRTGPWTQCSVSCDSGWQRRLVVCLSNSEHSERCDLSTKPEETQVCNMPQCPSWKTGLWSQCSVSCGGDGVQSRRVTCEQGSTHILQDSLCNSTERPLVRQACNNGPCQSKRRWRVDPWQSCSVTCGRGHQQRAVTCVDDAGNEADPSECPEGKPRSIKQCHKGRCPKWYRQKWSRCSVTCGRGVKTRTLVCKTRYFQVVDASYCSSKKKPKTEKECNRRPCSNYAWKRTPWSQCSQTCGFGTKDRQVYCVDRRGQRVDPQYCAQQHRPKPRRRCNEFPCPYIWNTSPWSECNTTCGEGLQTRTAVCQAVTKEGWILPGSVPYGCRPEEKPPTLQRCNYGDCGSAHHWAVGSWGKCSTRCGWGVERRLVLCVDVLGRRQSRKRCQIELRPPSQQDCYSGPCYARSCAELKEKTKIRHDDTYSLLVKRRILQIYCKNMRKQPLEYVTLTAGNNFAEIYGLKLQRPNNCPYNGTRPDTCTECRGNLYKEAGNTTYTKIRIDLTSLKIMTNDSTFTMGSYGKTIPFATAGDCYSSQGQCPQGQFSINLAGTGFIVSQNSSWTLSGPSASKNIQILNDGEVVQGQCGGYCGRCLPDPSTGLQLDTRH</sequence>
<dbReference type="Pfam" id="PF19030">
    <property type="entry name" value="TSP1_ADAMTS"/>
    <property type="match status" value="12"/>
</dbReference>
<feature type="chain" id="PRO_5034255950" evidence="18">
    <location>
        <begin position="22"/>
        <end position="1936"/>
    </location>
</feature>
<keyword evidence="6 18" id="KW-0732">Signal</keyword>
<feature type="binding site" evidence="14 16">
    <location>
        <position position="434"/>
    </location>
    <ligand>
        <name>Zn(2+)</name>
        <dbReference type="ChEBI" id="CHEBI:29105"/>
        <note>catalytic</note>
    </ligand>
</feature>
<feature type="compositionally biased region" description="Low complexity" evidence="17">
    <location>
        <begin position="1174"/>
        <end position="1201"/>
    </location>
</feature>
<dbReference type="GO" id="GO:0006508">
    <property type="term" value="P:proteolysis"/>
    <property type="evidence" value="ECO:0007669"/>
    <property type="project" value="UniProtKB-KW"/>
</dbReference>
<feature type="disulfide bond" evidence="15">
    <location>
        <begin position="384"/>
        <end position="390"/>
    </location>
</feature>
<dbReference type="InterPro" id="IPR036383">
    <property type="entry name" value="TSP1_rpt_sf"/>
</dbReference>
<evidence type="ECO:0000256" key="15">
    <source>
        <dbReference type="PIRSR" id="PIRSR613273-3"/>
    </source>
</evidence>
<dbReference type="InterPro" id="IPR012314">
    <property type="entry name" value="Pept_M12B_GON-ADAMTSs"/>
</dbReference>
<evidence type="ECO:0000313" key="22">
    <source>
        <dbReference type="RefSeq" id="XP_022299764.1"/>
    </source>
</evidence>
<feature type="region of interest" description="Disordered" evidence="17">
    <location>
        <begin position="236"/>
        <end position="280"/>
    </location>
</feature>
<dbReference type="PANTHER" id="PTHR13723:SF278">
    <property type="entry name" value="ADAM METALLOPEPTIDASE WITH THROMBOSPONDIN TYPE 1 MOTIF A, ISOFORM B"/>
    <property type="match status" value="1"/>
</dbReference>
<evidence type="ECO:0000256" key="2">
    <source>
        <dbReference type="ARBA" id="ARBA00022525"/>
    </source>
</evidence>
<feature type="disulfide bond" evidence="15">
    <location>
        <begin position="530"/>
        <end position="564"/>
    </location>
</feature>
<proteinExistence type="predicted"/>
<evidence type="ECO:0000256" key="7">
    <source>
        <dbReference type="ARBA" id="ARBA00022737"/>
    </source>
</evidence>
<dbReference type="Gene3D" id="3.40.1620.60">
    <property type="match status" value="1"/>
</dbReference>
<feature type="binding site" evidence="14">
    <location>
        <position position="366"/>
    </location>
    <ligand>
        <name>Ca(2+)</name>
        <dbReference type="ChEBI" id="CHEBI:29108"/>
        <label>1</label>
    </ligand>
</feature>
<evidence type="ECO:0000256" key="11">
    <source>
        <dbReference type="ARBA" id="ARBA00023157"/>
    </source>
</evidence>
<feature type="binding site" evidence="14">
    <location>
        <position position="283"/>
    </location>
    <ligand>
        <name>Ca(2+)</name>
        <dbReference type="ChEBI" id="CHEBI:29108"/>
        <label>1</label>
    </ligand>
</feature>
<feature type="compositionally biased region" description="Low complexity" evidence="17">
    <location>
        <begin position="236"/>
        <end position="267"/>
    </location>
</feature>
<feature type="disulfide bond" evidence="15">
    <location>
        <begin position="606"/>
        <end position="618"/>
    </location>
</feature>
<reference evidence="22" key="1">
    <citation type="submission" date="2025-08" db="UniProtKB">
        <authorList>
            <consortium name="RefSeq"/>
        </authorList>
    </citation>
    <scope>IDENTIFICATION</scope>
    <source>
        <tissue evidence="22">Whole sample</tissue>
    </source>
</reference>
<feature type="region of interest" description="Disordered" evidence="17">
    <location>
        <begin position="182"/>
        <end position="213"/>
    </location>
</feature>
<feature type="signal peptide" evidence="18">
    <location>
        <begin position="1"/>
        <end position="21"/>
    </location>
</feature>
<evidence type="ECO:0000256" key="5">
    <source>
        <dbReference type="ARBA" id="ARBA00022723"/>
    </source>
</evidence>
<dbReference type="Pfam" id="PF01421">
    <property type="entry name" value="Reprolysin"/>
    <property type="match status" value="1"/>
</dbReference>
<evidence type="ECO:0000256" key="3">
    <source>
        <dbReference type="ARBA" id="ARBA00022530"/>
    </source>
</evidence>
<comment type="cofactor">
    <cofactor evidence="14">
        <name>Zn(2+)</name>
        <dbReference type="ChEBI" id="CHEBI:29105"/>
    </cofactor>
    <text evidence="14">Binds 1 zinc ion per subunit.</text>
</comment>
<dbReference type="Gene3D" id="2.20.100.10">
    <property type="entry name" value="Thrombospondin type-1 (TSP1) repeat"/>
    <property type="match status" value="13"/>
</dbReference>
<dbReference type="OrthoDB" id="5948003at2759"/>
<keyword evidence="11 15" id="KW-1015">Disulfide bond</keyword>
<feature type="disulfide bond" evidence="15">
    <location>
        <begin position="512"/>
        <end position="535"/>
    </location>
</feature>
<accession>A0A8B8BAK0</accession>
<dbReference type="PRINTS" id="PR01857">
    <property type="entry name" value="ADAMTSFAMILY"/>
</dbReference>
<dbReference type="InterPro" id="IPR041645">
    <property type="entry name" value="ADAMTS_CR_2"/>
</dbReference>
<evidence type="ECO:0000256" key="18">
    <source>
        <dbReference type="SAM" id="SignalP"/>
    </source>
</evidence>
<dbReference type="Pfam" id="PF08685">
    <property type="entry name" value="GON"/>
    <property type="match status" value="1"/>
</dbReference>
<dbReference type="PROSITE" id="PS51046">
    <property type="entry name" value="GON"/>
    <property type="match status" value="1"/>
</dbReference>
<organism evidence="21 22">
    <name type="scientific">Crassostrea virginica</name>
    <name type="common">Eastern oyster</name>
    <dbReference type="NCBI Taxonomy" id="6565"/>
    <lineage>
        <taxon>Eukaryota</taxon>
        <taxon>Metazoa</taxon>
        <taxon>Spiralia</taxon>
        <taxon>Lophotrochozoa</taxon>
        <taxon>Mollusca</taxon>
        <taxon>Bivalvia</taxon>
        <taxon>Autobranchia</taxon>
        <taxon>Pteriomorphia</taxon>
        <taxon>Ostreida</taxon>
        <taxon>Ostreoidea</taxon>
        <taxon>Ostreidae</taxon>
        <taxon>Crassostrea</taxon>
    </lineage>
</organism>
<dbReference type="PROSITE" id="PS50215">
    <property type="entry name" value="ADAM_MEPRO"/>
    <property type="match status" value="1"/>
</dbReference>
<dbReference type="SUPFAM" id="SSF82895">
    <property type="entry name" value="TSP-1 type 1 repeat"/>
    <property type="match status" value="13"/>
</dbReference>
<dbReference type="FunFam" id="3.40.390.10:FF:000001">
    <property type="entry name" value="A disintegrin and metalloproteinase with thrombospondin motifs 1"/>
    <property type="match status" value="1"/>
</dbReference>
<feature type="region of interest" description="Disordered" evidence="17">
    <location>
        <begin position="1172"/>
        <end position="1201"/>
    </location>
</feature>
<dbReference type="Gene3D" id="3.40.390.10">
    <property type="entry name" value="Collagenase (Catalytic Domain)"/>
    <property type="match status" value="1"/>
</dbReference>
<dbReference type="SUPFAM" id="SSF55486">
    <property type="entry name" value="Metalloproteases ('zincins'), catalytic domain"/>
    <property type="match status" value="1"/>
</dbReference>
<evidence type="ECO:0000256" key="4">
    <source>
        <dbReference type="ARBA" id="ARBA00022670"/>
    </source>
</evidence>
<keyword evidence="4" id="KW-0645">Protease</keyword>
<dbReference type="Gene3D" id="2.60.120.830">
    <property type="match status" value="1"/>
</dbReference>
<evidence type="ECO:0000256" key="9">
    <source>
        <dbReference type="ARBA" id="ARBA00022833"/>
    </source>
</evidence>
<dbReference type="PANTHER" id="PTHR13723">
    <property type="entry name" value="ADAMTS A DISINTEGRIN AND METALLOPROTEASE WITH THROMBOSPONDIN MOTIFS PROTEASE"/>
    <property type="match status" value="1"/>
</dbReference>
<keyword evidence="8" id="KW-0378">Hydrolase</keyword>
<evidence type="ECO:0000256" key="12">
    <source>
        <dbReference type="ARBA" id="ARBA00023180"/>
    </source>
</evidence>